<dbReference type="InterPro" id="IPR045609">
    <property type="entry name" value="DUF6451"/>
</dbReference>
<dbReference type="Pfam" id="PF20049">
    <property type="entry name" value="DUF6451"/>
    <property type="match status" value="1"/>
</dbReference>
<dbReference type="PANTHER" id="PTHR47027:SF25">
    <property type="entry name" value="REVERSE TRANSCRIPTASE DOMAIN-CONTAINING PROTEIN"/>
    <property type="match status" value="1"/>
</dbReference>
<proteinExistence type="predicted"/>
<organism evidence="3 4">
    <name type="scientific">Synaphobranchus kaupii</name>
    <name type="common">Kaup's arrowtooth eel</name>
    <dbReference type="NCBI Taxonomy" id="118154"/>
    <lineage>
        <taxon>Eukaryota</taxon>
        <taxon>Metazoa</taxon>
        <taxon>Chordata</taxon>
        <taxon>Craniata</taxon>
        <taxon>Vertebrata</taxon>
        <taxon>Euteleostomi</taxon>
        <taxon>Actinopterygii</taxon>
        <taxon>Neopterygii</taxon>
        <taxon>Teleostei</taxon>
        <taxon>Anguilliformes</taxon>
        <taxon>Synaphobranchidae</taxon>
        <taxon>Synaphobranchus</taxon>
    </lineage>
</organism>
<protein>
    <recommendedName>
        <fullName evidence="2">DUF6451 domain-containing protein</fullName>
    </recommendedName>
</protein>
<evidence type="ECO:0000256" key="1">
    <source>
        <dbReference type="SAM" id="MobiDB-lite"/>
    </source>
</evidence>
<feature type="region of interest" description="Disordered" evidence="1">
    <location>
        <begin position="1"/>
        <end position="23"/>
    </location>
</feature>
<comment type="caution">
    <text evidence="3">The sequence shown here is derived from an EMBL/GenBank/DDBJ whole genome shotgun (WGS) entry which is preliminary data.</text>
</comment>
<accession>A0A9Q1EYK3</accession>
<name>A0A9Q1EYK3_SYNKA</name>
<evidence type="ECO:0000313" key="4">
    <source>
        <dbReference type="Proteomes" id="UP001152622"/>
    </source>
</evidence>
<dbReference type="EMBL" id="JAINUF010000011">
    <property type="protein sequence ID" value="KAJ8347368.1"/>
    <property type="molecule type" value="Genomic_DNA"/>
</dbReference>
<dbReference type="Proteomes" id="UP001152622">
    <property type="component" value="Chromosome 11"/>
</dbReference>
<keyword evidence="4" id="KW-1185">Reference proteome</keyword>
<feature type="domain" description="DUF6451" evidence="2">
    <location>
        <begin position="348"/>
        <end position="380"/>
    </location>
</feature>
<evidence type="ECO:0000259" key="2">
    <source>
        <dbReference type="Pfam" id="PF20049"/>
    </source>
</evidence>
<dbReference type="PANTHER" id="PTHR47027">
    <property type="entry name" value="REVERSE TRANSCRIPTASE DOMAIN-CONTAINING PROTEIN"/>
    <property type="match status" value="1"/>
</dbReference>
<evidence type="ECO:0000313" key="3">
    <source>
        <dbReference type="EMBL" id="KAJ8347368.1"/>
    </source>
</evidence>
<reference evidence="3" key="1">
    <citation type="journal article" date="2023" name="Science">
        <title>Genome structures resolve the early diversification of teleost fishes.</title>
        <authorList>
            <person name="Parey E."/>
            <person name="Louis A."/>
            <person name="Montfort J."/>
            <person name="Bouchez O."/>
            <person name="Roques C."/>
            <person name="Iampietro C."/>
            <person name="Lluch J."/>
            <person name="Castinel A."/>
            <person name="Donnadieu C."/>
            <person name="Desvignes T."/>
            <person name="Floi Bucao C."/>
            <person name="Jouanno E."/>
            <person name="Wen M."/>
            <person name="Mejri S."/>
            <person name="Dirks R."/>
            <person name="Jansen H."/>
            <person name="Henkel C."/>
            <person name="Chen W.J."/>
            <person name="Zahm M."/>
            <person name="Cabau C."/>
            <person name="Klopp C."/>
            <person name="Thompson A.W."/>
            <person name="Robinson-Rechavi M."/>
            <person name="Braasch I."/>
            <person name="Lecointre G."/>
            <person name="Bobe J."/>
            <person name="Postlethwait J.H."/>
            <person name="Berthelot C."/>
            <person name="Roest Crollius H."/>
            <person name="Guiguen Y."/>
        </authorList>
    </citation>
    <scope>NUCLEOTIDE SEQUENCE</scope>
    <source>
        <strain evidence="3">WJC10195</strain>
    </source>
</reference>
<gene>
    <name evidence="3" type="ORF">SKAU_G00287690</name>
</gene>
<dbReference type="OrthoDB" id="410381at2759"/>
<dbReference type="AlphaFoldDB" id="A0A9Q1EYK3"/>
<sequence>MAKREAQKEYTESHKEVKKSIKQDKRKYVDNLAQQAEEAAGKRNMKEVYDITRKLAGRPKVADRPAVKDKNGITLTNQSDQLKRWAEHFRELLNRPPPIEPDEIDPAETPLEVDTAKPTRLEIKKAIKQLKAGKAPGPDGVPPEAIKANLDTSTDMLHNLFGKIWDEEELPDEWKQGHLIKLPKKGDLKECKNWRGIMLLSTAGKVLNRIILERIKDELDNRLREEQAGFHWIMKTTLEGQRLGIQWTLRTRLEDLDFADDLALMSHTLPDMQKKVDKLTVTSSKAGLNINRKKTEAIRVNNRSEESVKLNGEQIADVEEFTYLGSVVNKEGGSDRDITARLGKARAAFICLNPVWRSRVIGRKTKLRILSTNVKSVLLYGSETWRTTKAISRKIQTFVNRCLRRILQIYWPDTISNEDLWRTTGQEKMEMQIKRRRWGWIGHTLRKPNTNITKQALRWNPQGKRKRGRPRNSWRRTVEGEMRETGFNWQQMERQAQDRVGWRGVLKDLCPTRGERDSTN</sequence>